<keyword evidence="3" id="KW-1185">Reference proteome</keyword>
<protein>
    <recommendedName>
        <fullName evidence="1">F-box domain-containing protein</fullName>
    </recommendedName>
</protein>
<reference evidence="2 3" key="2">
    <citation type="journal article" date="2014" name="J. Gen. Appl. Microbiol.">
        <title>The early diverging ascomycetous budding yeast Saitoella complicata has three histone deacetylases belonging to the Clr6, Hos2, and Rpd3 lineages.</title>
        <authorList>
            <person name="Nishida H."/>
            <person name="Matsumoto T."/>
            <person name="Kondo S."/>
            <person name="Hamamoto M."/>
            <person name="Yoshikawa H."/>
        </authorList>
    </citation>
    <scope>NUCLEOTIDE SEQUENCE [LARGE SCALE GENOMIC DNA]</scope>
    <source>
        <strain evidence="2 3">NRRL Y-17804</strain>
    </source>
</reference>
<dbReference type="InterPro" id="IPR001810">
    <property type="entry name" value="F-box_dom"/>
</dbReference>
<evidence type="ECO:0000259" key="1">
    <source>
        <dbReference type="PROSITE" id="PS50181"/>
    </source>
</evidence>
<dbReference type="SUPFAM" id="SSF81383">
    <property type="entry name" value="F-box domain"/>
    <property type="match status" value="1"/>
</dbReference>
<dbReference type="EMBL" id="BACD03000066">
    <property type="protein sequence ID" value="GAO52361.1"/>
    <property type="molecule type" value="Genomic_DNA"/>
</dbReference>
<dbReference type="AlphaFoldDB" id="A0A0E9NRR6"/>
<name>A0A0E9NRR6_SAICN</name>
<dbReference type="InterPro" id="IPR036047">
    <property type="entry name" value="F-box-like_dom_sf"/>
</dbReference>
<evidence type="ECO:0000313" key="2">
    <source>
        <dbReference type="EMBL" id="GAO52361.1"/>
    </source>
</evidence>
<comment type="caution">
    <text evidence="2">The sequence shown here is derived from an EMBL/GenBank/DDBJ whole genome shotgun (WGS) entry which is preliminary data.</text>
</comment>
<feature type="domain" description="F-box" evidence="1">
    <location>
        <begin position="11"/>
        <end position="70"/>
    </location>
</feature>
<dbReference type="Proteomes" id="UP000033140">
    <property type="component" value="Unassembled WGS sequence"/>
</dbReference>
<accession>A0A0E9NRR6</accession>
<gene>
    <name evidence="2" type="ORF">G7K_6439-t1</name>
</gene>
<reference evidence="2 3" key="1">
    <citation type="journal article" date="2011" name="J. Gen. Appl. Microbiol.">
        <title>Draft genome sequencing of the enigmatic yeast Saitoella complicata.</title>
        <authorList>
            <person name="Nishida H."/>
            <person name="Hamamoto M."/>
            <person name="Sugiyama J."/>
        </authorList>
    </citation>
    <scope>NUCLEOTIDE SEQUENCE [LARGE SCALE GENOMIC DNA]</scope>
    <source>
        <strain evidence="2 3">NRRL Y-17804</strain>
    </source>
</reference>
<sequence length="603" mass="68484">MPNFTSSNQTTRTFQTLPTEIVEHICSFLDQADLPIFALLDKRCNSLVPYHLYTNPTVSTEASVTFFKRLNAKNAAHVRSWPAADEEAMMHLTGDEFERSWSLMPENIDSLNLMGLISTRVGWLQRKYATGTGRLSVSVLVLGCQQFWGENAPNAINTEQRFVSGYQKHHISPILAFVPLFRNLNVLCLHRATRRIGGVSEAEWEAIRDSSIQVLSMDFVWATDREIEAFYKVMYASPIHLIWELSKLGKFDLEMLHEFFDEWEQEQTLIWPLSMEQVSVTLPEVIFPFNLGYAYPWSSALLKRIRYGGTLVIGEKEKHLELLLRCLAPSPSTGDMLSSEFAIVLPISTMNLAILAENRPQFTRLRLTSVPTASGTENVSDWHFLKAYEMSNTSCELSIDTEGVGPRYPTRSSLHHLFSLRSLRILTLNLDTVDWQDGTPKDKPCVPLSASFTANALVEFLQPLPITHLRLRGGAVCATFLTVYKHHVRCSSLISWEWRNIHYFSDGHTWWFPSAQMDKELADMTQVLRAGYGMRMDWSSQVVAYGKKSGHEKYGLAPDFRECMTEAAEKHAKVQKEERERLAEEEGALVLGVDMDTGAVQAQ</sequence>
<evidence type="ECO:0000313" key="3">
    <source>
        <dbReference type="Proteomes" id="UP000033140"/>
    </source>
</evidence>
<reference evidence="2 3" key="3">
    <citation type="journal article" date="2015" name="Genome Announc.">
        <title>Draft Genome Sequence of the Archiascomycetous Yeast Saitoella complicata.</title>
        <authorList>
            <person name="Yamauchi K."/>
            <person name="Kondo S."/>
            <person name="Hamamoto M."/>
            <person name="Takahashi Y."/>
            <person name="Ogura Y."/>
            <person name="Hayashi T."/>
            <person name="Nishida H."/>
        </authorList>
    </citation>
    <scope>NUCLEOTIDE SEQUENCE [LARGE SCALE GENOMIC DNA]</scope>
    <source>
        <strain evidence="2 3">NRRL Y-17804</strain>
    </source>
</reference>
<dbReference type="PROSITE" id="PS50181">
    <property type="entry name" value="FBOX"/>
    <property type="match status" value="1"/>
</dbReference>
<organism evidence="2 3">
    <name type="scientific">Saitoella complicata (strain BCRC 22490 / CBS 7301 / JCM 7358 / NBRC 10748 / NRRL Y-17804)</name>
    <dbReference type="NCBI Taxonomy" id="698492"/>
    <lineage>
        <taxon>Eukaryota</taxon>
        <taxon>Fungi</taxon>
        <taxon>Dikarya</taxon>
        <taxon>Ascomycota</taxon>
        <taxon>Taphrinomycotina</taxon>
        <taxon>Taphrinomycotina incertae sedis</taxon>
        <taxon>Saitoella</taxon>
    </lineage>
</organism>
<proteinExistence type="predicted"/>